<dbReference type="PROSITE" id="PS50262">
    <property type="entry name" value="G_PROTEIN_RECEP_F1_2"/>
    <property type="match status" value="1"/>
</dbReference>
<gene>
    <name evidence="10" type="ORF">C0Q70_08491</name>
</gene>
<keyword evidence="11" id="KW-1185">Reference proteome</keyword>
<dbReference type="OrthoDB" id="5564849at2759"/>
<evidence type="ECO:0000313" key="10">
    <source>
        <dbReference type="EMBL" id="PVD33043.1"/>
    </source>
</evidence>
<comment type="subcellular location">
    <subcellularLocation>
        <location evidence="1">Membrane</location>
        <topology evidence="1">Multi-pass membrane protein</topology>
    </subcellularLocation>
</comment>
<dbReference type="InterPro" id="IPR050125">
    <property type="entry name" value="GPCR_opsins"/>
</dbReference>
<dbReference type="Gene3D" id="1.20.1070.10">
    <property type="entry name" value="Rhodopsin 7-helix transmembrane proteins"/>
    <property type="match status" value="1"/>
</dbReference>
<keyword evidence="6" id="KW-0675">Receptor</keyword>
<protein>
    <recommendedName>
        <fullName evidence="9">G-protein coupled receptors family 1 profile domain-containing protein</fullName>
    </recommendedName>
</protein>
<name>A0A2T7PHZ8_POMCA</name>
<evidence type="ECO:0000256" key="2">
    <source>
        <dbReference type="ARBA" id="ARBA00022692"/>
    </source>
</evidence>
<dbReference type="Proteomes" id="UP000245119">
    <property type="component" value="Linkage Group LG4"/>
</dbReference>
<evidence type="ECO:0000256" key="5">
    <source>
        <dbReference type="ARBA" id="ARBA00023136"/>
    </source>
</evidence>
<evidence type="ECO:0000256" key="8">
    <source>
        <dbReference type="SAM" id="Phobius"/>
    </source>
</evidence>
<evidence type="ECO:0000256" key="7">
    <source>
        <dbReference type="ARBA" id="ARBA00023224"/>
    </source>
</evidence>
<proteinExistence type="predicted"/>
<dbReference type="InterPro" id="IPR000276">
    <property type="entry name" value="GPCR_Rhodpsn"/>
</dbReference>
<keyword evidence="4" id="KW-0297">G-protein coupled receptor</keyword>
<dbReference type="SUPFAM" id="SSF81321">
    <property type="entry name" value="Family A G protein-coupled receptor-like"/>
    <property type="match status" value="1"/>
</dbReference>
<evidence type="ECO:0000256" key="3">
    <source>
        <dbReference type="ARBA" id="ARBA00022989"/>
    </source>
</evidence>
<evidence type="ECO:0000256" key="1">
    <source>
        <dbReference type="ARBA" id="ARBA00004141"/>
    </source>
</evidence>
<keyword evidence="2 8" id="KW-0812">Transmembrane</keyword>
<keyword evidence="7" id="KW-0807">Transducer</keyword>
<organism evidence="10 11">
    <name type="scientific">Pomacea canaliculata</name>
    <name type="common">Golden apple snail</name>
    <dbReference type="NCBI Taxonomy" id="400727"/>
    <lineage>
        <taxon>Eukaryota</taxon>
        <taxon>Metazoa</taxon>
        <taxon>Spiralia</taxon>
        <taxon>Lophotrochozoa</taxon>
        <taxon>Mollusca</taxon>
        <taxon>Gastropoda</taxon>
        <taxon>Caenogastropoda</taxon>
        <taxon>Architaenioglossa</taxon>
        <taxon>Ampullarioidea</taxon>
        <taxon>Ampullariidae</taxon>
        <taxon>Pomacea</taxon>
    </lineage>
</organism>
<reference evidence="10 11" key="1">
    <citation type="submission" date="2018-04" db="EMBL/GenBank/DDBJ databases">
        <title>The genome of golden apple snail Pomacea canaliculata provides insight into stress tolerance and invasive adaptation.</title>
        <authorList>
            <person name="Liu C."/>
            <person name="Liu B."/>
            <person name="Ren Y."/>
            <person name="Zhang Y."/>
            <person name="Wang H."/>
            <person name="Li S."/>
            <person name="Jiang F."/>
            <person name="Yin L."/>
            <person name="Zhang G."/>
            <person name="Qian W."/>
            <person name="Fan W."/>
        </authorList>
    </citation>
    <scope>NUCLEOTIDE SEQUENCE [LARGE SCALE GENOMIC DNA]</scope>
    <source>
        <strain evidence="10">SZHN2017</strain>
        <tissue evidence="10">Muscle</tissue>
    </source>
</reference>
<dbReference type="STRING" id="400727.A0A2T7PHZ8"/>
<evidence type="ECO:0000256" key="6">
    <source>
        <dbReference type="ARBA" id="ARBA00023170"/>
    </source>
</evidence>
<dbReference type="GO" id="GO:0016020">
    <property type="term" value="C:membrane"/>
    <property type="evidence" value="ECO:0007669"/>
    <property type="project" value="UniProtKB-SubCell"/>
</dbReference>
<evidence type="ECO:0000313" key="11">
    <source>
        <dbReference type="Proteomes" id="UP000245119"/>
    </source>
</evidence>
<accession>A0A2T7PHZ8</accession>
<feature type="transmembrane region" description="Helical" evidence="8">
    <location>
        <begin position="130"/>
        <end position="149"/>
    </location>
</feature>
<feature type="transmembrane region" description="Helical" evidence="8">
    <location>
        <begin position="90"/>
        <end position="110"/>
    </location>
</feature>
<dbReference type="AlphaFoldDB" id="A0A2T7PHZ8"/>
<dbReference type="GO" id="GO:0004930">
    <property type="term" value="F:G protein-coupled receptor activity"/>
    <property type="evidence" value="ECO:0007669"/>
    <property type="project" value="UniProtKB-KW"/>
</dbReference>
<sequence>MTYGCVTRGFACSLQLFPGCVNATGRDMETSGNGSTCSHVCANYKSSLGDTGDFLVGSVILFVIVSAVMLNTFVICSFAARWKSITITDYYILTLAVSDLCSPLFAYPMAMMSTFSHGWLFGETGCTINGFLGFFFGIADIFTLSLLSFSRFLCVCCPTSGEHHPDIKWRHPGAWGEIQLRSLVPCRHPHSEIYIPATLIFSREFPSISALHPLHSLHPLHPMLTLHVEDGGNVLSTVTVKVSESGLGEEGY</sequence>
<dbReference type="PANTHER" id="PTHR24240">
    <property type="entry name" value="OPSIN"/>
    <property type="match status" value="1"/>
</dbReference>
<evidence type="ECO:0000256" key="4">
    <source>
        <dbReference type="ARBA" id="ARBA00023040"/>
    </source>
</evidence>
<evidence type="ECO:0000259" key="9">
    <source>
        <dbReference type="PROSITE" id="PS50262"/>
    </source>
</evidence>
<dbReference type="EMBL" id="PZQS01000004">
    <property type="protein sequence ID" value="PVD33043.1"/>
    <property type="molecule type" value="Genomic_DNA"/>
</dbReference>
<keyword evidence="5 8" id="KW-0472">Membrane</keyword>
<keyword evidence="3 8" id="KW-1133">Transmembrane helix</keyword>
<comment type="caution">
    <text evidence="10">The sequence shown here is derived from an EMBL/GenBank/DDBJ whole genome shotgun (WGS) entry which is preliminary data.</text>
</comment>
<feature type="transmembrane region" description="Helical" evidence="8">
    <location>
        <begin position="54"/>
        <end position="78"/>
    </location>
</feature>
<feature type="domain" description="G-protein coupled receptors family 1 profile" evidence="9">
    <location>
        <begin position="70"/>
        <end position="165"/>
    </location>
</feature>
<dbReference type="PRINTS" id="PR00237">
    <property type="entry name" value="GPCRRHODOPSN"/>
</dbReference>
<dbReference type="InterPro" id="IPR017452">
    <property type="entry name" value="GPCR_Rhodpsn_7TM"/>
</dbReference>
<dbReference type="Pfam" id="PF00001">
    <property type="entry name" value="7tm_1"/>
    <property type="match status" value="1"/>
</dbReference>